<evidence type="ECO:0000256" key="5">
    <source>
        <dbReference type="ARBA" id="ARBA00022792"/>
    </source>
</evidence>
<keyword evidence="4" id="KW-0679">Respiratory chain</keyword>
<dbReference type="Gene3D" id="3.30.160.190">
    <property type="entry name" value="atu1810 like domain"/>
    <property type="match status" value="1"/>
</dbReference>
<evidence type="ECO:0000256" key="6">
    <source>
        <dbReference type="ARBA" id="ARBA00022946"/>
    </source>
</evidence>
<proteinExistence type="inferred from homology"/>
<evidence type="ECO:0000256" key="8">
    <source>
        <dbReference type="ARBA" id="ARBA00023128"/>
    </source>
</evidence>
<dbReference type="InterPro" id="IPR006885">
    <property type="entry name" value="NADH_UbQ_FeS_4_mit-like"/>
</dbReference>
<dbReference type="PANTHER" id="PTHR12219">
    <property type="entry name" value="NADH-UBIQUINONE OXIDOREDUCTASE"/>
    <property type="match status" value="1"/>
</dbReference>
<dbReference type="InterPro" id="IPR038532">
    <property type="entry name" value="NDUFS4-like_sf"/>
</dbReference>
<keyword evidence="9" id="KW-0472">Membrane</keyword>
<dbReference type="PANTHER" id="PTHR12219:SF23">
    <property type="entry name" value="NADH DEHYDROGENASE [UBIQUINONE] IRON-SULFUR PROTEIN 4, MITOCHONDRIAL"/>
    <property type="match status" value="1"/>
</dbReference>
<evidence type="ECO:0000313" key="12">
    <source>
        <dbReference type="Proteomes" id="UP001396334"/>
    </source>
</evidence>
<accession>A0ABR2UCZ0</accession>
<keyword evidence="12" id="KW-1185">Reference proteome</keyword>
<keyword evidence="6" id="KW-0809">Transit peptide</keyword>
<evidence type="ECO:0000256" key="9">
    <source>
        <dbReference type="ARBA" id="ARBA00023136"/>
    </source>
</evidence>
<evidence type="ECO:0000256" key="3">
    <source>
        <dbReference type="ARBA" id="ARBA00022448"/>
    </source>
</evidence>
<comment type="similarity">
    <text evidence="2">Belongs to the complex I NDUFS4 subunit family.</text>
</comment>
<evidence type="ECO:0000256" key="4">
    <source>
        <dbReference type="ARBA" id="ARBA00022660"/>
    </source>
</evidence>
<keyword evidence="3" id="KW-0813">Transport</keyword>
<protein>
    <recommendedName>
        <fullName evidence="13">NADH dehydrogenase [ubiquinone] iron-sulfur protein 4, mitochondrial</fullName>
    </recommendedName>
</protein>
<dbReference type="Proteomes" id="UP001396334">
    <property type="component" value="Unassembled WGS sequence"/>
</dbReference>
<evidence type="ECO:0000256" key="1">
    <source>
        <dbReference type="ARBA" id="ARBA00004273"/>
    </source>
</evidence>
<evidence type="ECO:0000256" key="7">
    <source>
        <dbReference type="ARBA" id="ARBA00022982"/>
    </source>
</evidence>
<feature type="compositionally biased region" description="Low complexity" evidence="10">
    <location>
        <begin position="235"/>
        <end position="252"/>
    </location>
</feature>
<name>A0ABR2UCZ0_9ROSI</name>
<evidence type="ECO:0000313" key="11">
    <source>
        <dbReference type="EMBL" id="KAK9047608.1"/>
    </source>
</evidence>
<feature type="region of interest" description="Disordered" evidence="10">
    <location>
        <begin position="235"/>
        <end position="256"/>
    </location>
</feature>
<keyword evidence="8" id="KW-0496">Mitochondrion</keyword>
<keyword evidence="5" id="KW-0999">Mitochondrion inner membrane</keyword>
<evidence type="ECO:0008006" key="13">
    <source>
        <dbReference type="Google" id="ProtNLM"/>
    </source>
</evidence>
<comment type="caution">
    <text evidence="11">The sequence shown here is derived from an EMBL/GenBank/DDBJ whole genome shotgun (WGS) entry which is preliminary data.</text>
</comment>
<organism evidence="11 12">
    <name type="scientific">Hibiscus sabdariffa</name>
    <name type="common">roselle</name>
    <dbReference type="NCBI Taxonomy" id="183260"/>
    <lineage>
        <taxon>Eukaryota</taxon>
        <taxon>Viridiplantae</taxon>
        <taxon>Streptophyta</taxon>
        <taxon>Embryophyta</taxon>
        <taxon>Tracheophyta</taxon>
        <taxon>Spermatophyta</taxon>
        <taxon>Magnoliopsida</taxon>
        <taxon>eudicotyledons</taxon>
        <taxon>Gunneridae</taxon>
        <taxon>Pentapetalae</taxon>
        <taxon>rosids</taxon>
        <taxon>malvids</taxon>
        <taxon>Malvales</taxon>
        <taxon>Malvaceae</taxon>
        <taxon>Malvoideae</taxon>
        <taxon>Hibiscus</taxon>
    </lineage>
</organism>
<dbReference type="EMBL" id="JBBPBN010000001">
    <property type="protein sequence ID" value="KAK9047608.1"/>
    <property type="molecule type" value="Genomic_DNA"/>
</dbReference>
<reference evidence="11 12" key="1">
    <citation type="journal article" date="2024" name="G3 (Bethesda)">
        <title>Genome assembly of Hibiscus sabdariffa L. provides insights into metabolisms of medicinal natural products.</title>
        <authorList>
            <person name="Kim T."/>
        </authorList>
    </citation>
    <scope>NUCLEOTIDE SEQUENCE [LARGE SCALE GENOMIC DNA]</scope>
    <source>
        <strain evidence="11">TK-2024</strain>
        <tissue evidence="11">Old leaves</tissue>
    </source>
</reference>
<evidence type="ECO:0000256" key="2">
    <source>
        <dbReference type="ARBA" id="ARBA00005882"/>
    </source>
</evidence>
<comment type="subcellular location">
    <subcellularLocation>
        <location evidence="1">Mitochondrion inner membrane</location>
    </subcellularLocation>
</comment>
<sequence>MACFVQRVGRRPAQVLWKRCCSSDALMELDTKPGEVGMVSGVPEQHLKRRVIIYSPLEQQHNRAQGKLGNGRSIFYQHIRDPYANVGEAGLEFDTEEAAKAFVEKYGWEYQVKKRHTPLLKDAAGQQVFSSVESCQDDVSCNKLSSTVSESVASVFSDTKPVDRADYSSTSHVPPPLSSEFKFPAKLLVYQRRPKVLLPVQQAESSSTSIQQPESLFCQYNELLSSQQTGSLFLSSQQSQSGSSQQHGESQQAEFCDHQESSSGFSAISNFPVGISQVSRSSSQVSNCLDDTSGQLSRIQECSVKESSNIQEVSEEVSDVSQESSSYVVSNVKISIYEDLYYSILVNTSI</sequence>
<gene>
    <name evidence="11" type="ORF">V6N11_053447</name>
</gene>
<keyword evidence="7" id="KW-0249">Electron transport</keyword>
<evidence type="ECO:0000256" key="10">
    <source>
        <dbReference type="SAM" id="MobiDB-lite"/>
    </source>
</evidence>